<evidence type="ECO:0000256" key="8">
    <source>
        <dbReference type="ARBA" id="ARBA00022833"/>
    </source>
</evidence>
<dbReference type="GO" id="GO:0008234">
    <property type="term" value="F:cysteine-type peptidase activity"/>
    <property type="evidence" value="ECO:0007669"/>
    <property type="project" value="InterPro"/>
</dbReference>
<evidence type="ECO:0000259" key="16">
    <source>
        <dbReference type="PROSITE" id="PS50808"/>
    </source>
</evidence>
<evidence type="ECO:0000256" key="2">
    <source>
        <dbReference type="ARBA" id="ARBA00005234"/>
    </source>
</evidence>
<evidence type="ECO:0000313" key="18">
    <source>
        <dbReference type="RefSeq" id="XP_022722279.1"/>
    </source>
</evidence>
<dbReference type="SUPFAM" id="SSF54001">
    <property type="entry name" value="Cysteine proteinases"/>
    <property type="match status" value="1"/>
</dbReference>
<dbReference type="InterPro" id="IPR003656">
    <property type="entry name" value="Znf_BED"/>
</dbReference>
<dbReference type="RefSeq" id="XP_022722279.1">
    <property type="nucleotide sequence ID" value="XM_022866544.1"/>
</dbReference>
<evidence type="ECO:0000256" key="3">
    <source>
        <dbReference type="ARBA" id="ARBA00011738"/>
    </source>
</evidence>
<keyword evidence="7" id="KW-0378">Hydrolase</keyword>
<dbReference type="GO" id="GO:0009791">
    <property type="term" value="P:post-embryonic development"/>
    <property type="evidence" value="ECO:0007669"/>
    <property type="project" value="UniProtKB-ARBA"/>
</dbReference>
<feature type="region of interest" description="Disordered" evidence="14">
    <location>
        <begin position="858"/>
        <end position="950"/>
    </location>
</feature>
<keyword evidence="9" id="KW-0805">Transcription regulation</keyword>
<evidence type="ECO:0000256" key="6">
    <source>
        <dbReference type="ARBA" id="ARBA00022771"/>
    </source>
</evidence>
<dbReference type="InterPro" id="IPR036236">
    <property type="entry name" value="Znf_C2H2_sf"/>
</dbReference>
<dbReference type="PANTHER" id="PTHR46481">
    <property type="entry name" value="ZINC FINGER BED DOMAIN-CONTAINING PROTEIN 4"/>
    <property type="match status" value="1"/>
</dbReference>
<accession>A0A6P5X1R1</accession>
<sequence length="950" mass="109117">MEIQEFNEPMGVIPNLHPPLPMHASSPAGTGGVPLEQGNGKQTSFEPLAKNENEMVKADVNNLLISSAKRKKLTSDVWEEFINKKDGDGKELAICVYCDRKFDGSSKKGTTHLRNHLKRCKERATKVGRGDSKNESASEGNSSFDQDKSSMDVARMIIKHQCPLNMVEYEFFSIFLKNLQPMFKLQSQEALSSNIIHVYQEEKRKLVQNFDKLSCRFNLTISLWVHDLEKTAYCCYTVQFIDDNWELKKKILALENLGNQFNQRTFIENFKKFFEYWKFGKKVCSLTIHTSSSCFKIAEEIRKSWQCFVASYPSSSFFISSDECSFGLLGKDNSGEKNVEKSIDGGIRTSNACLRDIFGIYKKLSQRDGRGYPLMNVKFDNKCWTCSLILAIAVVLDPQFKFNFVEFSYNAIYGDEAAKIHLKMIRNTLTDIFYEYASNISSGTLFLDDTNSSTLLNAEENTMESFHRWCNSKRNTEASSMSELDNYLSQPIIISSNPDFDILGWWCEQASHFPILARMVRDILAIPVSSIISSSTFNEKIFMDNPIFSGLDPQIIEAMICGRDWLESPKEDDRVNLAPMQNRAKRKMEEKETFVMKSCKKGTTIWTEKDVEAYLRFPFTEKEREHLSKWQTHAISGESVGQDKIPLSALVPLLRIPPHDVDSTNAPNYYIKDTVVNQFFVLLKRRYEKFPHEYIKHHSFDSCIADFLIKGSRTEDEVLSRVKKEDFKGVSKLFLPICLNKHWLLFYADIDDKKLLWLDSIENSRMSNDSEKHIIRRWFLEFLLPLSGHDHKDWSFDVPENIPMQKNSVDCALFVMKYADCLTHGNYFPFTQDDMPHFRRRTFLDLYHGSVCLGGSQDDRAKHAPLPNKAKSKRKMDEKESISLVKISKNWNSEETNSTGDYAKDSDLNDGDPSLDNWLELQSSASESAGEEVVSMEASVCSRNTLEMSK</sequence>
<dbReference type="KEGG" id="dzi:111279589"/>
<dbReference type="OrthoDB" id="996198at2759"/>
<dbReference type="GeneID" id="111279589"/>
<dbReference type="GO" id="GO:0005634">
    <property type="term" value="C:nucleus"/>
    <property type="evidence" value="ECO:0007669"/>
    <property type="project" value="UniProtKB-SubCell"/>
</dbReference>
<feature type="compositionally biased region" description="Low complexity" evidence="14">
    <location>
        <begin position="923"/>
        <end position="940"/>
    </location>
</feature>
<evidence type="ECO:0000256" key="11">
    <source>
        <dbReference type="ARBA" id="ARBA00023163"/>
    </source>
</evidence>
<feature type="domain" description="BED-type" evidence="16">
    <location>
        <begin position="72"/>
        <end position="127"/>
    </location>
</feature>
<dbReference type="InterPro" id="IPR052035">
    <property type="entry name" value="ZnF_BED_domain_contain"/>
</dbReference>
<dbReference type="InterPro" id="IPR025525">
    <property type="entry name" value="hAT-like_transposase_RNase-H"/>
</dbReference>
<dbReference type="GO" id="GO:0046983">
    <property type="term" value="F:protein dimerization activity"/>
    <property type="evidence" value="ECO:0007669"/>
    <property type="project" value="InterPro"/>
</dbReference>
<dbReference type="Proteomes" id="UP000515121">
    <property type="component" value="Unplaced"/>
</dbReference>
<proteinExistence type="inferred from homology"/>
<feature type="compositionally biased region" description="Polar residues" evidence="14">
    <location>
        <begin position="941"/>
        <end position="950"/>
    </location>
</feature>
<evidence type="ECO:0000256" key="10">
    <source>
        <dbReference type="ARBA" id="ARBA00023125"/>
    </source>
</evidence>
<dbReference type="PANTHER" id="PTHR46481:SF11">
    <property type="entry name" value="ZINC FINGER BED DOMAIN-CONTAINING PROTEIN RICESLEEPER 2-LIKE"/>
    <property type="match status" value="1"/>
</dbReference>
<gene>
    <name evidence="18" type="primary">LOC111279589</name>
</gene>
<keyword evidence="8" id="KW-0862">Zinc</keyword>
<feature type="domain" description="Ubiquitin-like protease family profile" evidence="15">
    <location>
        <begin position="654"/>
        <end position="822"/>
    </location>
</feature>
<dbReference type="SMART" id="SM00614">
    <property type="entry name" value="ZnF_BED"/>
    <property type="match status" value="1"/>
</dbReference>
<dbReference type="InterPro" id="IPR008906">
    <property type="entry name" value="HATC_C_dom"/>
</dbReference>
<protein>
    <submittedName>
        <fullName evidence="18">Uncharacterized protein LOC111279589</fullName>
    </submittedName>
</protein>
<keyword evidence="5" id="KW-0479">Metal-binding</keyword>
<comment type="subunit">
    <text evidence="3">Homodimer.</text>
</comment>
<evidence type="ECO:0000256" key="13">
    <source>
        <dbReference type="PROSITE-ProRule" id="PRU00027"/>
    </source>
</evidence>
<dbReference type="InterPro" id="IPR038765">
    <property type="entry name" value="Papain-like_cys_pep_sf"/>
</dbReference>
<dbReference type="Pfam" id="PF02902">
    <property type="entry name" value="Peptidase_C48"/>
    <property type="match status" value="1"/>
</dbReference>
<feature type="compositionally biased region" description="Polar residues" evidence="14">
    <location>
        <begin position="889"/>
        <end position="900"/>
    </location>
</feature>
<feature type="region of interest" description="Disordered" evidence="14">
    <location>
        <begin position="121"/>
        <end position="147"/>
    </location>
</feature>
<evidence type="ECO:0000313" key="17">
    <source>
        <dbReference type="Proteomes" id="UP000515121"/>
    </source>
</evidence>
<dbReference type="GO" id="GO:0003677">
    <property type="term" value="F:DNA binding"/>
    <property type="evidence" value="ECO:0007669"/>
    <property type="project" value="UniProtKB-KW"/>
</dbReference>
<evidence type="ECO:0000259" key="15">
    <source>
        <dbReference type="PROSITE" id="PS50600"/>
    </source>
</evidence>
<keyword evidence="4" id="KW-0645">Protease</keyword>
<dbReference type="Gene3D" id="3.40.395.10">
    <property type="entry name" value="Adenoviral Proteinase, Chain A"/>
    <property type="match status" value="1"/>
</dbReference>
<keyword evidence="6 13" id="KW-0863">Zinc-finger</keyword>
<evidence type="ECO:0000256" key="4">
    <source>
        <dbReference type="ARBA" id="ARBA00022670"/>
    </source>
</evidence>
<reference evidence="18" key="1">
    <citation type="submission" date="2025-08" db="UniProtKB">
        <authorList>
            <consortium name="RefSeq"/>
        </authorList>
    </citation>
    <scope>IDENTIFICATION</scope>
    <source>
        <tissue evidence="18">Fruit stalk</tissue>
    </source>
</reference>
<feature type="compositionally biased region" description="Basic and acidic residues" evidence="14">
    <location>
        <begin position="122"/>
        <end position="136"/>
    </location>
</feature>
<evidence type="ECO:0000256" key="12">
    <source>
        <dbReference type="ARBA" id="ARBA00023242"/>
    </source>
</evidence>
<name>A0A6P5X1R1_DURZI</name>
<keyword evidence="10" id="KW-0238">DNA-binding</keyword>
<keyword evidence="11" id="KW-0804">Transcription</keyword>
<comment type="similarity">
    <text evidence="2">Belongs to the peptidase C48 family.</text>
</comment>
<organism evidence="17 18">
    <name type="scientific">Durio zibethinus</name>
    <name type="common">Durian</name>
    <dbReference type="NCBI Taxonomy" id="66656"/>
    <lineage>
        <taxon>Eukaryota</taxon>
        <taxon>Viridiplantae</taxon>
        <taxon>Streptophyta</taxon>
        <taxon>Embryophyta</taxon>
        <taxon>Tracheophyta</taxon>
        <taxon>Spermatophyta</taxon>
        <taxon>Magnoliopsida</taxon>
        <taxon>eudicotyledons</taxon>
        <taxon>Gunneridae</taxon>
        <taxon>Pentapetalae</taxon>
        <taxon>rosids</taxon>
        <taxon>malvids</taxon>
        <taxon>Malvales</taxon>
        <taxon>Malvaceae</taxon>
        <taxon>Helicteroideae</taxon>
        <taxon>Durio</taxon>
    </lineage>
</organism>
<dbReference type="Pfam" id="PF14372">
    <property type="entry name" value="hAT-like_RNase-H"/>
    <property type="match status" value="1"/>
</dbReference>
<keyword evidence="12" id="KW-0539">Nucleus</keyword>
<dbReference type="SUPFAM" id="SSF57667">
    <property type="entry name" value="beta-beta-alpha zinc fingers"/>
    <property type="match status" value="1"/>
</dbReference>
<dbReference type="InterPro" id="IPR012337">
    <property type="entry name" value="RNaseH-like_sf"/>
</dbReference>
<evidence type="ECO:0000256" key="9">
    <source>
        <dbReference type="ARBA" id="ARBA00023015"/>
    </source>
</evidence>
<evidence type="ECO:0000256" key="7">
    <source>
        <dbReference type="ARBA" id="ARBA00022801"/>
    </source>
</evidence>
<dbReference type="PROSITE" id="PS50600">
    <property type="entry name" value="ULP_PROTEASE"/>
    <property type="match status" value="1"/>
</dbReference>
<dbReference type="GO" id="GO:0008270">
    <property type="term" value="F:zinc ion binding"/>
    <property type="evidence" value="ECO:0007669"/>
    <property type="project" value="UniProtKB-KW"/>
</dbReference>
<evidence type="ECO:0000256" key="14">
    <source>
        <dbReference type="SAM" id="MobiDB-lite"/>
    </source>
</evidence>
<dbReference type="GO" id="GO:0006508">
    <property type="term" value="P:proteolysis"/>
    <property type="evidence" value="ECO:0007669"/>
    <property type="project" value="UniProtKB-KW"/>
</dbReference>
<dbReference type="SUPFAM" id="SSF53098">
    <property type="entry name" value="Ribonuclease H-like"/>
    <property type="match status" value="1"/>
</dbReference>
<dbReference type="AlphaFoldDB" id="A0A6P5X1R1"/>
<dbReference type="InterPro" id="IPR003653">
    <property type="entry name" value="Peptidase_C48_C"/>
</dbReference>
<comment type="subcellular location">
    <subcellularLocation>
        <location evidence="1">Nucleus</location>
    </subcellularLocation>
</comment>
<dbReference type="Pfam" id="PF05699">
    <property type="entry name" value="Dimer_Tnp_hAT"/>
    <property type="match status" value="1"/>
</dbReference>
<dbReference type="PROSITE" id="PS50808">
    <property type="entry name" value="ZF_BED"/>
    <property type="match status" value="1"/>
</dbReference>
<keyword evidence="17" id="KW-1185">Reference proteome</keyword>
<evidence type="ECO:0000256" key="1">
    <source>
        <dbReference type="ARBA" id="ARBA00004123"/>
    </source>
</evidence>
<evidence type="ECO:0000256" key="5">
    <source>
        <dbReference type="ARBA" id="ARBA00022723"/>
    </source>
</evidence>